<dbReference type="SUPFAM" id="SSF49464">
    <property type="entry name" value="Carboxypeptidase regulatory domain-like"/>
    <property type="match status" value="1"/>
</dbReference>
<dbReference type="InterPro" id="IPR008969">
    <property type="entry name" value="CarboxyPept-like_regulatory"/>
</dbReference>
<gene>
    <name evidence="10" type="ORF">GCM10017764_33950</name>
</gene>
<evidence type="ECO:0000259" key="8">
    <source>
        <dbReference type="Pfam" id="PF07715"/>
    </source>
</evidence>
<keyword evidence="4 7" id="KW-0812">Transmembrane</keyword>
<evidence type="ECO:0000313" key="10">
    <source>
        <dbReference type="EMBL" id="GHE48100.1"/>
    </source>
</evidence>
<evidence type="ECO:0000256" key="3">
    <source>
        <dbReference type="ARBA" id="ARBA00022452"/>
    </source>
</evidence>
<dbReference type="InterPro" id="IPR023997">
    <property type="entry name" value="TonB-dep_OMP_SusC/RagA_CS"/>
</dbReference>
<dbReference type="InterPro" id="IPR039426">
    <property type="entry name" value="TonB-dep_rcpt-like"/>
</dbReference>
<evidence type="ECO:0000256" key="4">
    <source>
        <dbReference type="ARBA" id="ARBA00022692"/>
    </source>
</evidence>
<keyword evidence="11" id="KW-1185">Reference proteome</keyword>
<dbReference type="InterPro" id="IPR037066">
    <property type="entry name" value="Plug_dom_sf"/>
</dbReference>
<dbReference type="Gene3D" id="2.40.170.20">
    <property type="entry name" value="TonB-dependent receptor, beta-barrel domain"/>
    <property type="match status" value="1"/>
</dbReference>
<dbReference type="InterPro" id="IPR032508">
    <property type="entry name" value="FecR_C"/>
</dbReference>
<feature type="domain" description="TonB-dependent receptor plug" evidence="8">
    <location>
        <begin position="211"/>
        <end position="338"/>
    </location>
</feature>
<dbReference type="Pfam" id="PF16344">
    <property type="entry name" value="FecR_C"/>
    <property type="match status" value="1"/>
</dbReference>
<proteinExistence type="inferred from homology"/>
<name>A0ABQ3I3W7_9SPHI</name>
<dbReference type="SUPFAM" id="SSF56935">
    <property type="entry name" value="Porins"/>
    <property type="match status" value="1"/>
</dbReference>
<keyword evidence="5 7" id="KW-0472">Membrane</keyword>
<dbReference type="NCBIfam" id="TIGR04057">
    <property type="entry name" value="SusC_RagA_signa"/>
    <property type="match status" value="1"/>
</dbReference>
<evidence type="ECO:0000256" key="1">
    <source>
        <dbReference type="ARBA" id="ARBA00004571"/>
    </source>
</evidence>
<dbReference type="Gene3D" id="2.170.130.10">
    <property type="entry name" value="TonB-dependent receptor, plug domain"/>
    <property type="match status" value="1"/>
</dbReference>
<keyword evidence="6 7" id="KW-0998">Cell outer membrane</keyword>
<evidence type="ECO:0000256" key="5">
    <source>
        <dbReference type="ARBA" id="ARBA00023136"/>
    </source>
</evidence>
<comment type="subcellular location">
    <subcellularLocation>
        <location evidence="1 7">Cell outer membrane</location>
        <topology evidence="1 7">Multi-pass membrane protein</topology>
    </subcellularLocation>
</comment>
<dbReference type="InterPro" id="IPR012910">
    <property type="entry name" value="Plug_dom"/>
</dbReference>
<keyword evidence="2 7" id="KW-0813">Transport</keyword>
<comment type="similarity">
    <text evidence="7">Belongs to the TonB-dependent receptor family.</text>
</comment>
<dbReference type="InterPro" id="IPR036942">
    <property type="entry name" value="Beta-barrel_TonB_sf"/>
</dbReference>
<evidence type="ECO:0000259" key="9">
    <source>
        <dbReference type="Pfam" id="PF16344"/>
    </source>
</evidence>
<evidence type="ECO:0000256" key="6">
    <source>
        <dbReference type="ARBA" id="ARBA00023237"/>
    </source>
</evidence>
<evidence type="ECO:0000313" key="11">
    <source>
        <dbReference type="Proteomes" id="UP000620550"/>
    </source>
</evidence>
<dbReference type="Pfam" id="PF07715">
    <property type="entry name" value="Plug"/>
    <property type="match status" value="1"/>
</dbReference>
<organism evidence="10 11">
    <name type="scientific">Sphingobacterium griseoflavum</name>
    <dbReference type="NCBI Taxonomy" id="1474952"/>
    <lineage>
        <taxon>Bacteria</taxon>
        <taxon>Pseudomonadati</taxon>
        <taxon>Bacteroidota</taxon>
        <taxon>Sphingobacteriia</taxon>
        <taxon>Sphingobacteriales</taxon>
        <taxon>Sphingobacteriaceae</taxon>
        <taxon>Sphingobacterium</taxon>
    </lineage>
</organism>
<evidence type="ECO:0000256" key="2">
    <source>
        <dbReference type="ARBA" id="ARBA00022448"/>
    </source>
</evidence>
<sequence>MKEKRTKLLLLLGFLFYVYGSLAQGQQVSMDYKNEPLSNVFKRIEKASGVKIQFAYSTIANYKVSGHIHKKSALEAVQQVIEGFPLTFSVKGDGKYIVITPTREKAKTQSDSDQKQSKEQVMLYGIVMDETNMPLQGVTVAIANNGPTALTNARGEFSIPVEKGVNLIFSSVGFDKKEVVYLEKNNIKVFMSPSANKIEDVIVTGIFDRPKESFTGAVTTVSAEELKRFAPQNPLMALQLLDPSFQMPPNLEAGGNPNVLPEIRLRGQNNFPIQQGRTNATLTALYGDNPNAPLFIMDGFEIPLQTLIDMDMNRIARISILKDASATAIYGSRGSNGVVVIETIRPKPGTIQIGYTGNIGFAIPDLSSYNLMTAREKYELERIAGLYNVRNTGASVPYQLTNQAIIDNIYSEVVRGVDTYWLSQPLQTAISQSHTLNIMGGDQAFRYSLIGGYKTTPGVMIGNSRRSLNGAINLQYVTKKLTVGNNLEHYSTRGTESPYGSFSRFTRLNPFLTPYDANGNLVRFLGDFKNTWGSEQFRLDALTPFHYRQENPLYAASLDPVKYDTDSRWINNTQIRWNVTSNFFLSGRFSYTISNRESHDFSPSSLPRFDGLPFGQRGQYSLNLLKSDLWDADVQGNFTQQFGKHLFFLSASGYLRSNNDIGYFQQATGFSNENMRNFIFASQYAPGFRPQGSQATVRQATLRGNANYSYDNRYLVDFSYSTDGSSQFGANRRYNTFWSLGARWNLHQEHFLKDNPAINRLQIRGSIGPTGGQNFPPYQGITTFVYDIGNPYHGLLSSNVANYGDPNLQWQSTFKQNLGLDMTFFRDRVNITVDVFKDKVTNMLMEISRPPSVGFDRYSTNLGGMENSGWELSTNVAIVRNLQRNITWNIGFNTMQLRNKITSLTQIPGVTVPIDNRGIPNPQNRVQELQVRNNSRYVVGGSMDDIWAIPSGGIDPVTGYELFIMPNGEYTYSASNAFEQPLGTAQPKFLGSFMTNFQYKDWTFSAAASYRTGARVFNVNLRDRIEFTDVLPLYQNLDRRVATDRWINPGDVKPFLDLRSRPVYRASSRFLQTERMLQMQSISLAYRIPNAVTWLKRLRMSNTMLSLYWNTPFVITSLESEQRGLNTPFQRSFSLQLSTTLF</sequence>
<protein>
    <submittedName>
        <fullName evidence="10">SusC/RagA family TonB-linked outer membrane protein</fullName>
    </submittedName>
</protein>
<keyword evidence="3 7" id="KW-1134">Transmembrane beta strand</keyword>
<reference evidence="11" key="1">
    <citation type="journal article" date="2019" name="Int. J. Syst. Evol. Microbiol.">
        <title>The Global Catalogue of Microorganisms (GCM) 10K type strain sequencing project: providing services to taxonomists for standard genome sequencing and annotation.</title>
        <authorList>
            <consortium name="The Broad Institute Genomics Platform"/>
            <consortium name="The Broad Institute Genome Sequencing Center for Infectious Disease"/>
            <person name="Wu L."/>
            <person name="Ma J."/>
        </authorList>
    </citation>
    <scope>NUCLEOTIDE SEQUENCE [LARGE SCALE GENOMIC DNA]</scope>
    <source>
        <strain evidence="11">CGMCC 1.12966</strain>
    </source>
</reference>
<dbReference type="Proteomes" id="UP000620550">
    <property type="component" value="Unassembled WGS sequence"/>
</dbReference>
<dbReference type="NCBIfam" id="TIGR04056">
    <property type="entry name" value="OMP_RagA_SusC"/>
    <property type="match status" value="1"/>
</dbReference>
<dbReference type="InterPro" id="IPR023996">
    <property type="entry name" value="TonB-dep_OMP_SusC/RagA"/>
</dbReference>
<dbReference type="Pfam" id="PF13715">
    <property type="entry name" value="CarbopepD_reg_2"/>
    <property type="match status" value="1"/>
</dbReference>
<feature type="domain" description="Protein FecR C-terminal" evidence="9">
    <location>
        <begin position="32"/>
        <end position="93"/>
    </location>
</feature>
<dbReference type="RefSeq" id="WP_189627919.1">
    <property type="nucleotide sequence ID" value="NZ_BNAF01000017.1"/>
</dbReference>
<evidence type="ECO:0000256" key="7">
    <source>
        <dbReference type="PROSITE-ProRule" id="PRU01360"/>
    </source>
</evidence>
<accession>A0ABQ3I3W7</accession>
<comment type="caution">
    <text evidence="10">The sequence shown here is derived from an EMBL/GenBank/DDBJ whole genome shotgun (WGS) entry which is preliminary data.</text>
</comment>
<dbReference type="PROSITE" id="PS52016">
    <property type="entry name" value="TONB_DEPENDENT_REC_3"/>
    <property type="match status" value="1"/>
</dbReference>
<dbReference type="EMBL" id="BNAF01000017">
    <property type="protein sequence ID" value="GHE48100.1"/>
    <property type="molecule type" value="Genomic_DNA"/>
</dbReference>
<dbReference type="Gene3D" id="3.55.50.30">
    <property type="match status" value="1"/>
</dbReference>